<reference evidence="3" key="1">
    <citation type="submission" date="2016-10" db="EMBL/GenBank/DDBJ databases">
        <authorList>
            <person name="Varghese N."/>
            <person name="Submissions S."/>
        </authorList>
    </citation>
    <scope>NUCLEOTIDE SEQUENCE [LARGE SCALE GENOMIC DNA]</scope>
    <source>
        <strain evidence="3">CGMCC 4.578</strain>
    </source>
</reference>
<protein>
    <submittedName>
        <fullName evidence="2">Uncharacterized protein</fullName>
    </submittedName>
</protein>
<name>A0A1H9XS92_9PSEU</name>
<feature type="compositionally biased region" description="Polar residues" evidence="1">
    <location>
        <begin position="20"/>
        <end position="42"/>
    </location>
</feature>
<keyword evidence="3" id="KW-1185">Reference proteome</keyword>
<feature type="compositionally biased region" description="Basic residues" evidence="1">
    <location>
        <begin position="172"/>
        <end position="187"/>
    </location>
</feature>
<evidence type="ECO:0000313" key="2">
    <source>
        <dbReference type="EMBL" id="SES49011.1"/>
    </source>
</evidence>
<proteinExistence type="predicted"/>
<feature type="region of interest" description="Disordered" evidence="1">
    <location>
        <begin position="20"/>
        <end position="107"/>
    </location>
</feature>
<evidence type="ECO:0000256" key="1">
    <source>
        <dbReference type="SAM" id="MobiDB-lite"/>
    </source>
</evidence>
<organism evidence="2 3">
    <name type="scientific">Lentzea flaviverrucosa</name>
    <dbReference type="NCBI Taxonomy" id="200379"/>
    <lineage>
        <taxon>Bacteria</taxon>
        <taxon>Bacillati</taxon>
        <taxon>Actinomycetota</taxon>
        <taxon>Actinomycetes</taxon>
        <taxon>Pseudonocardiales</taxon>
        <taxon>Pseudonocardiaceae</taxon>
        <taxon>Lentzea</taxon>
    </lineage>
</organism>
<feature type="compositionally biased region" description="Basic residues" evidence="1">
    <location>
        <begin position="87"/>
        <end position="97"/>
    </location>
</feature>
<dbReference type="Proteomes" id="UP000199028">
    <property type="component" value="Unassembled WGS sequence"/>
</dbReference>
<dbReference type="EMBL" id="FOFT01000017">
    <property type="protein sequence ID" value="SES49011.1"/>
    <property type="molecule type" value="Genomic_DNA"/>
</dbReference>
<dbReference type="AlphaFoldDB" id="A0A1H9XS92"/>
<gene>
    <name evidence="2" type="ORF">SAMN05216195_11739</name>
</gene>
<evidence type="ECO:0000313" key="3">
    <source>
        <dbReference type="Proteomes" id="UP000199028"/>
    </source>
</evidence>
<sequence>MTLPLVEIPRFFHSSVCAGSSARQLRATTASTSKSVTPSARTSPMPPAATGTSLDVTTPPALSRRARLSSQGRHGNGIRISSLPRHAPGKPLHRRLQPARGREDQSSWRVAITSRTERSRPQTGVHFRYGVMTVGIDLTPSDARLYKIDRKPELRRRTPPPHPTRCAPSSRSRCRRQLGIRTQRPHSGRSSAPMIPRNEGKTAGSRATAAVKGDPLTVGGSSGCRGLNPARTAPPRDSAGRDGVCSMIVEHTPSSCVVRL</sequence>
<feature type="region of interest" description="Disordered" evidence="1">
    <location>
        <begin position="152"/>
        <end position="240"/>
    </location>
</feature>
<accession>A0A1H9XS92</accession>